<keyword evidence="5 8" id="KW-0312">Gluconeogenesis</keyword>
<dbReference type="GO" id="GO:0006094">
    <property type="term" value="P:gluconeogenesis"/>
    <property type="evidence" value="ECO:0007669"/>
    <property type="project" value="UniProtKB-UniPathway"/>
</dbReference>
<evidence type="ECO:0000256" key="8">
    <source>
        <dbReference type="RuleBase" id="RU363013"/>
    </source>
</evidence>
<dbReference type="PROSITE" id="PS51440">
    <property type="entry name" value="TIM_2"/>
    <property type="match status" value="1"/>
</dbReference>
<evidence type="ECO:0000256" key="1">
    <source>
        <dbReference type="ARBA" id="ARBA00004680"/>
    </source>
</evidence>
<evidence type="ECO:0000313" key="10">
    <source>
        <dbReference type="Proteomes" id="UP000241890"/>
    </source>
</evidence>
<keyword evidence="7 8" id="KW-0413">Isomerase</keyword>
<dbReference type="EC" id="5.3.1.1" evidence="8"/>
<dbReference type="HAMAP" id="MF_00147_B">
    <property type="entry name" value="TIM_B"/>
    <property type="match status" value="1"/>
</dbReference>
<dbReference type="UniPathway" id="UPA00109">
    <property type="reaction ID" value="UER00189"/>
</dbReference>
<evidence type="ECO:0000256" key="2">
    <source>
        <dbReference type="ARBA" id="ARBA00004742"/>
    </source>
</evidence>
<dbReference type="InterPro" id="IPR022896">
    <property type="entry name" value="TrioseP_Isoase_bac/euk"/>
</dbReference>
<dbReference type="PANTHER" id="PTHR21139:SF2">
    <property type="entry name" value="TRIOSEPHOSPHATE ISOMERASE"/>
    <property type="match status" value="1"/>
</dbReference>
<dbReference type="GO" id="GO:0046166">
    <property type="term" value="P:glyceraldehyde-3-phosphate biosynthetic process"/>
    <property type="evidence" value="ECO:0007669"/>
    <property type="project" value="TreeGrafter"/>
</dbReference>
<proteinExistence type="inferred from homology"/>
<organism evidence="9 10">
    <name type="scientific">Hondaea fermentalgiana</name>
    <dbReference type="NCBI Taxonomy" id="2315210"/>
    <lineage>
        <taxon>Eukaryota</taxon>
        <taxon>Sar</taxon>
        <taxon>Stramenopiles</taxon>
        <taxon>Bigyra</taxon>
        <taxon>Labyrinthulomycetes</taxon>
        <taxon>Thraustochytrida</taxon>
        <taxon>Thraustochytriidae</taxon>
        <taxon>Hondaea</taxon>
    </lineage>
</organism>
<dbReference type="InParanoid" id="A0A2R5GPI3"/>
<gene>
    <name evidence="9" type="ORF">FCC1311_064612</name>
</gene>
<dbReference type="GO" id="GO:0004807">
    <property type="term" value="F:triose-phosphate isomerase activity"/>
    <property type="evidence" value="ECO:0007669"/>
    <property type="project" value="UniProtKB-EC"/>
</dbReference>
<evidence type="ECO:0000256" key="7">
    <source>
        <dbReference type="ARBA" id="ARBA00023235"/>
    </source>
</evidence>
<evidence type="ECO:0000256" key="5">
    <source>
        <dbReference type="ARBA" id="ARBA00022432"/>
    </source>
</evidence>
<dbReference type="EMBL" id="BEYU01000074">
    <property type="protein sequence ID" value="GBG30241.1"/>
    <property type="molecule type" value="Genomic_DNA"/>
</dbReference>
<comment type="similarity">
    <text evidence="3 8">Belongs to the triosephosphate isomerase family.</text>
</comment>
<evidence type="ECO:0000256" key="3">
    <source>
        <dbReference type="ARBA" id="ARBA00007422"/>
    </source>
</evidence>
<dbReference type="SUPFAM" id="SSF51351">
    <property type="entry name" value="Triosephosphate isomerase (TIM)"/>
    <property type="match status" value="1"/>
</dbReference>
<dbReference type="Gene3D" id="3.20.20.70">
    <property type="entry name" value="Aldolase class I"/>
    <property type="match status" value="1"/>
</dbReference>
<dbReference type="InterPro" id="IPR020861">
    <property type="entry name" value="Triosephosphate_isomerase_AS"/>
</dbReference>
<dbReference type="NCBIfam" id="TIGR00419">
    <property type="entry name" value="tim"/>
    <property type="match status" value="1"/>
</dbReference>
<evidence type="ECO:0000256" key="6">
    <source>
        <dbReference type="ARBA" id="ARBA00023152"/>
    </source>
</evidence>
<evidence type="ECO:0000313" key="9">
    <source>
        <dbReference type="EMBL" id="GBG30241.1"/>
    </source>
</evidence>
<dbReference type="Pfam" id="PF00121">
    <property type="entry name" value="TIM"/>
    <property type="match status" value="1"/>
</dbReference>
<dbReference type="OrthoDB" id="6715177at2759"/>
<sequence>MAARRIPLVCGNFKLNGSRSMLEGIAKTLNGASLSSNVQVGVAPSAVHLDLMRQKLRSEVMVGAQDCWTKGSGAFTGETSADMLVDLGLEFSIVGHSERREKGETSAEIGEKAAYATSKGLMVIGCIGEKLEHRESGKTMSVITEQMQGYLAALKEEEMWSDMVLAYEPVWAIGTGKTASPEQAQEVHGELRDWLKTNISEKVAAETRILYGGSVTEKNCDELIKKEDIDGFLVGGASLKPEFVQICQAPGN</sequence>
<reference evidence="9 10" key="1">
    <citation type="submission" date="2017-12" db="EMBL/GenBank/DDBJ databases">
        <title>Sequencing, de novo assembly and annotation of complete genome of a new Thraustochytrid species, strain FCC1311.</title>
        <authorList>
            <person name="Sedici K."/>
            <person name="Godart F."/>
            <person name="Aiese Cigliano R."/>
            <person name="Sanseverino W."/>
            <person name="Barakat M."/>
            <person name="Ortet P."/>
            <person name="Marechal E."/>
            <person name="Cagnac O."/>
            <person name="Amato A."/>
        </authorList>
    </citation>
    <scope>NUCLEOTIDE SEQUENCE [LARGE SCALE GENOMIC DNA]</scope>
</reference>
<keyword evidence="10" id="KW-1185">Reference proteome</keyword>
<dbReference type="Proteomes" id="UP000241890">
    <property type="component" value="Unassembled WGS sequence"/>
</dbReference>
<dbReference type="InterPro" id="IPR013785">
    <property type="entry name" value="Aldolase_TIM"/>
</dbReference>
<comment type="caution">
    <text evidence="9">The sequence shown here is derived from an EMBL/GenBank/DDBJ whole genome shotgun (WGS) entry which is preliminary data.</text>
</comment>
<accession>A0A2R5GPI3</accession>
<dbReference type="GO" id="GO:0006096">
    <property type="term" value="P:glycolytic process"/>
    <property type="evidence" value="ECO:0007669"/>
    <property type="project" value="UniProtKB-UniPathway"/>
</dbReference>
<dbReference type="UniPathway" id="UPA00138"/>
<dbReference type="AlphaFoldDB" id="A0A2R5GPI3"/>
<comment type="pathway">
    <text evidence="1 8">Carbohydrate degradation; glycolysis; D-glyceraldehyde 3-phosphate from glycerone phosphate: step 1/1.</text>
</comment>
<dbReference type="PANTHER" id="PTHR21139">
    <property type="entry name" value="TRIOSEPHOSPHATE ISOMERASE"/>
    <property type="match status" value="1"/>
</dbReference>
<dbReference type="GO" id="GO:0005829">
    <property type="term" value="C:cytosol"/>
    <property type="evidence" value="ECO:0007669"/>
    <property type="project" value="TreeGrafter"/>
</dbReference>
<dbReference type="InterPro" id="IPR035990">
    <property type="entry name" value="TIM_sf"/>
</dbReference>
<keyword evidence="6 8" id="KW-0324">Glycolysis</keyword>
<name>A0A2R5GPI3_9STRA</name>
<comment type="pathway">
    <text evidence="2 8">Carbohydrate biosynthesis; gluconeogenesis.</text>
</comment>
<comment type="catalytic activity">
    <reaction evidence="8">
        <text>D-glyceraldehyde 3-phosphate = dihydroxyacetone phosphate</text>
        <dbReference type="Rhea" id="RHEA:18585"/>
        <dbReference type="ChEBI" id="CHEBI:57642"/>
        <dbReference type="ChEBI" id="CHEBI:59776"/>
        <dbReference type="EC" id="5.3.1.1"/>
    </reaction>
</comment>
<comment type="subunit">
    <text evidence="4">Homodimer.</text>
</comment>
<dbReference type="FunFam" id="3.20.20.70:FF:000020">
    <property type="entry name" value="Triosephosphate isomerase"/>
    <property type="match status" value="1"/>
</dbReference>
<dbReference type="GO" id="GO:0019563">
    <property type="term" value="P:glycerol catabolic process"/>
    <property type="evidence" value="ECO:0007669"/>
    <property type="project" value="TreeGrafter"/>
</dbReference>
<evidence type="ECO:0000256" key="4">
    <source>
        <dbReference type="ARBA" id="ARBA00011738"/>
    </source>
</evidence>
<protein>
    <recommendedName>
        <fullName evidence="8">Triosephosphate isomerase</fullName>
        <ecNumber evidence="8">5.3.1.1</ecNumber>
    </recommendedName>
</protein>
<dbReference type="InterPro" id="IPR000652">
    <property type="entry name" value="Triosephosphate_isomerase"/>
</dbReference>
<dbReference type="PROSITE" id="PS00171">
    <property type="entry name" value="TIM_1"/>
    <property type="match status" value="1"/>
</dbReference>
<dbReference type="CDD" id="cd00311">
    <property type="entry name" value="TIM"/>
    <property type="match status" value="1"/>
</dbReference>